<name>A0A0F9N206_9ZZZZ</name>
<protein>
    <submittedName>
        <fullName evidence="1">Uncharacterized protein</fullName>
    </submittedName>
</protein>
<proteinExistence type="predicted"/>
<accession>A0A0F9N206</accession>
<sequence length="76" mass="8724">METTFANTPRIKNKAFSKQVGENLLERDNDGHVSWSFGFFSPSQVFARKVSAQAISARVFKEFVSKSYYSRILKEL</sequence>
<dbReference type="AlphaFoldDB" id="A0A0F9N206"/>
<comment type="caution">
    <text evidence="1">The sequence shown here is derived from an EMBL/GenBank/DDBJ whole genome shotgun (WGS) entry which is preliminary data.</text>
</comment>
<dbReference type="EMBL" id="LAZR01004078">
    <property type="protein sequence ID" value="KKN12014.1"/>
    <property type="molecule type" value="Genomic_DNA"/>
</dbReference>
<evidence type="ECO:0000313" key="1">
    <source>
        <dbReference type="EMBL" id="KKN12014.1"/>
    </source>
</evidence>
<gene>
    <name evidence="1" type="ORF">LCGC14_1020820</name>
</gene>
<reference evidence="1" key="1">
    <citation type="journal article" date="2015" name="Nature">
        <title>Complex archaea that bridge the gap between prokaryotes and eukaryotes.</title>
        <authorList>
            <person name="Spang A."/>
            <person name="Saw J.H."/>
            <person name="Jorgensen S.L."/>
            <person name="Zaremba-Niedzwiedzka K."/>
            <person name="Martijn J."/>
            <person name="Lind A.E."/>
            <person name="van Eijk R."/>
            <person name="Schleper C."/>
            <person name="Guy L."/>
            <person name="Ettema T.J."/>
        </authorList>
    </citation>
    <scope>NUCLEOTIDE SEQUENCE</scope>
</reference>
<organism evidence="1">
    <name type="scientific">marine sediment metagenome</name>
    <dbReference type="NCBI Taxonomy" id="412755"/>
    <lineage>
        <taxon>unclassified sequences</taxon>
        <taxon>metagenomes</taxon>
        <taxon>ecological metagenomes</taxon>
    </lineage>
</organism>